<dbReference type="Proteomes" id="UP001218188">
    <property type="component" value="Unassembled WGS sequence"/>
</dbReference>
<sequence length="411" mass="46061">MAQLQSTLWYSVVEPLLQATTGHYRPLQATTGKIRICLAAIAGYVPSDMVKCLAAFIDFCYTVRRNCITTEDFPRLKNQLARFHQYRAVFIDCGVRTDISLPRQHSLVHYIPSIVLFGSPNGLCSSITESKHIKAVKEPWRRSSRYKALAQMLIILTRLDKLAALRTTLRLRGMLTGTASSTMMTGRFMAQNRSPTSSLRAHNLATHTHHPQLPLLLRRFLHEELHGPPDPDLPPLTIDACPEFDGRIDVHHSAVARFYAPSDLGGAGGMYREQIRSNPNWHGYARRDTVLIDVGSPVMGGIVIGRVQLFFSFAFADRLYECALVHWLVPVGVTPDPDTGMWVVEPERERGALTLAIVNLDAIARAAHLLPVYGTAALPENFHFSDSLDAFDHYFVNPYADHHTHEFLSVD</sequence>
<accession>A0AAD6WNC6</accession>
<dbReference type="EMBL" id="JARJCM010000388">
    <property type="protein sequence ID" value="KAJ7017646.1"/>
    <property type="molecule type" value="Genomic_DNA"/>
</dbReference>
<reference evidence="1" key="1">
    <citation type="submission" date="2023-03" db="EMBL/GenBank/DDBJ databases">
        <title>Massive genome expansion in bonnet fungi (Mycena s.s.) driven by repeated elements and novel gene families across ecological guilds.</title>
        <authorList>
            <consortium name="Lawrence Berkeley National Laboratory"/>
            <person name="Harder C.B."/>
            <person name="Miyauchi S."/>
            <person name="Viragh M."/>
            <person name="Kuo A."/>
            <person name="Thoen E."/>
            <person name="Andreopoulos B."/>
            <person name="Lu D."/>
            <person name="Skrede I."/>
            <person name="Drula E."/>
            <person name="Henrissat B."/>
            <person name="Morin E."/>
            <person name="Kohler A."/>
            <person name="Barry K."/>
            <person name="LaButti K."/>
            <person name="Morin E."/>
            <person name="Salamov A."/>
            <person name="Lipzen A."/>
            <person name="Mereny Z."/>
            <person name="Hegedus B."/>
            <person name="Baldrian P."/>
            <person name="Stursova M."/>
            <person name="Weitz H."/>
            <person name="Taylor A."/>
            <person name="Grigoriev I.V."/>
            <person name="Nagy L.G."/>
            <person name="Martin F."/>
            <person name="Kauserud H."/>
        </authorList>
    </citation>
    <scope>NUCLEOTIDE SEQUENCE</scope>
    <source>
        <strain evidence="1">CBHHK200</strain>
    </source>
</reference>
<keyword evidence="2" id="KW-1185">Reference proteome</keyword>
<name>A0AAD6WNC6_9AGAR</name>
<dbReference type="AlphaFoldDB" id="A0AAD6WNC6"/>
<comment type="caution">
    <text evidence="1">The sequence shown here is derived from an EMBL/GenBank/DDBJ whole genome shotgun (WGS) entry which is preliminary data.</text>
</comment>
<proteinExistence type="predicted"/>
<evidence type="ECO:0000313" key="2">
    <source>
        <dbReference type="Proteomes" id="UP001218188"/>
    </source>
</evidence>
<protein>
    <submittedName>
        <fullName evidence="1">Uncharacterized protein</fullName>
    </submittedName>
</protein>
<gene>
    <name evidence="1" type="ORF">C8F04DRAFT_1214956</name>
</gene>
<evidence type="ECO:0000313" key="1">
    <source>
        <dbReference type="EMBL" id="KAJ7017646.1"/>
    </source>
</evidence>
<organism evidence="1 2">
    <name type="scientific">Mycena alexandri</name>
    <dbReference type="NCBI Taxonomy" id="1745969"/>
    <lineage>
        <taxon>Eukaryota</taxon>
        <taxon>Fungi</taxon>
        <taxon>Dikarya</taxon>
        <taxon>Basidiomycota</taxon>
        <taxon>Agaricomycotina</taxon>
        <taxon>Agaricomycetes</taxon>
        <taxon>Agaricomycetidae</taxon>
        <taxon>Agaricales</taxon>
        <taxon>Marasmiineae</taxon>
        <taxon>Mycenaceae</taxon>
        <taxon>Mycena</taxon>
    </lineage>
</organism>